<reference evidence="1" key="1">
    <citation type="submission" date="2020-03" db="EMBL/GenBank/DDBJ databases">
        <title>Hybrid Assembly of Korean Phytophthora infestans isolates.</title>
        <authorList>
            <person name="Prokchorchik M."/>
            <person name="Lee Y."/>
            <person name="Seo J."/>
            <person name="Cho J.-H."/>
            <person name="Park Y.-E."/>
            <person name="Jang D.-C."/>
            <person name="Im J.-S."/>
            <person name="Choi J.-G."/>
            <person name="Park H.-J."/>
            <person name="Lee G.-B."/>
            <person name="Lee Y.-G."/>
            <person name="Hong S.-Y."/>
            <person name="Cho K."/>
            <person name="Sohn K.H."/>
        </authorList>
    </citation>
    <scope>NUCLEOTIDE SEQUENCE</scope>
    <source>
        <strain evidence="1">KR_2_A2</strain>
    </source>
</reference>
<protein>
    <submittedName>
        <fullName evidence="1">Uncharacterized protein</fullName>
    </submittedName>
</protein>
<gene>
    <name evidence="1" type="ORF">GN958_ATG02906</name>
</gene>
<accession>A0A8S9V979</accession>
<dbReference type="AlphaFoldDB" id="A0A8S9V979"/>
<organism evidence="1 2">
    <name type="scientific">Phytophthora infestans</name>
    <name type="common">Potato late blight agent</name>
    <name type="synonym">Botrytis infestans</name>
    <dbReference type="NCBI Taxonomy" id="4787"/>
    <lineage>
        <taxon>Eukaryota</taxon>
        <taxon>Sar</taxon>
        <taxon>Stramenopiles</taxon>
        <taxon>Oomycota</taxon>
        <taxon>Peronosporomycetes</taxon>
        <taxon>Peronosporales</taxon>
        <taxon>Peronosporaceae</taxon>
        <taxon>Phytophthora</taxon>
    </lineage>
</organism>
<evidence type="ECO:0000313" key="1">
    <source>
        <dbReference type="EMBL" id="KAF4147944.1"/>
    </source>
</evidence>
<proteinExistence type="predicted"/>
<dbReference type="Proteomes" id="UP000704712">
    <property type="component" value="Unassembled WGS sequence"/>
</dbReference>
<name>A0A8S9V979_PHYIN</name>
<comment type="caution">
    <text evidence="1">The sequence shown here is derived from an EMBL/GenBank/DDBJ whole genome shotgun (WGS) entry which is preliminary data.</text>
</comment>
<evidence type="ECO:0000313" key="2">
    <source>
        <dbReference type="Proteomes" id="UP000704712"/>
    </source>
</evidence>
<sequence length="82" mass="8766">MKLDDAVRLDSETDSIFVQTYQVQVVVEPPGAATPANPAPVDQPDISVLPLEVPVSSPVVNVAESDTIKFHDLEESGKEVHG</sequence>
<dbReference type="EMBL" id="JAACNO010000390">
    <property type="protein sequence ID" value="KAF4147944.1"/>
    <property type="molecule type" value="Genomic_DNA"/>
</dbReference>